<dbReference type="AlphaFoldDB" id="A0A9N9PF33"/>
<keyword evidence="3" id="KW-1185">Reference proteome</keyword>
<evidence type="ECO:0000256" key="1">
    <source>
        <dbReference type="SAM" id="MobiDB-lite"/>
    </source>
</evidence>
<evidence type="ECO:0000313" key="2">
    <source>
        <dbReference type="EMBL" id="CAG8814159.1"/>
    </source>
</evidence>
<name>A0A9N9PF33_9GLOM</name>
<comment type="caution">
    <text evidence="2">The sequence shown here is derived from an EMBL/GenBank/DDBJ whole genome shotgun (WGS) entry which is preliminary data.</text>
</comment>
<accession>A0A9N9PF33</accession>
<feature type="compositionally biased region" description="Acidic residues" evidence="1">
    <location>
        <begin position="1"/>
        <end position="19"/>
    </location>
</feature>
<evidence type="ECO:0000313" key="3">
    <source>
        <dbReference type="Proteomes" id="UP000789396"/>
    </source>
</evidence>
<reference evidence="2" key="1">
    <citation type="submission" date="2021-06" db="EMBL/GenBank/DDBJ databases">
        <authorList>
            <person name="Kallberg Y."/>
            <person name="Tangrot J."/>
            <person name="Rosling A."/>
        </authorList>
    </citation>
    <scope>NUCLEOTIDE SEQUENCE</scope>
    <source>
        <strain evidence="2">IN212</strain>
    </source>
</reference>
<organism evidence="2 3">
    <name type="scientific">Racocetra fulgida</name>
    <dbReference type="NCBI Taxonomy" id="60492"/>
    <lineage>
        <taxon>Eukaryota</taxon>
        <taxon>Fungi</taxon>
        <taxon>Fungi incertae sedis</taxon>
        <taxon>Mucoromycota</taxon>
        <taxon>Glomeromycotina</taxon>
        <taxon>Glomeromycetes</taxon>
        <taxon>Diversisporales</taxon>
        <taxon>Gigasporaceae</taxon>
        <taxon>Racocetra</taxon>
    </lineage>
</organism>
<protein>
    <submittedName>
        <fullName evidence="2">2449_t:CDS:1</fullName>
    </submittedName>
</protein>
<gene>
    <name evidence="2" type="ORF">RFULGI_LOCUS19074</name>
</gene>
<dbReference type="EMBL" id="CAJVPZ010089477">
    <property type="protein sequence ID" value="CAG8814159.1"/>
    <property type="molecule type" value="Genomic_DNA"/>
</dbReference>
<feature type="region of interest" description="Disordered" evidence="1">
    <location>
        <begin position="1"/>
        <end position="47"/>
    </location>
</feature>
<feature type="non-terminal residue" evidence="2">
    <location>
        <position position="1"/>
    </location>
</feature>
<sequence>DQEGSNIDSEEEISDDQTDASEAVSAEVIESTSPPPVSYDFNSSSET</sequence>
<dbReference type="Proteomes" id="UP000789396">
    <property type="component" value="Unassembled WGS sequence"/>
</dbReference>
<proteinExistence type="predicted"/>
<dbReference type="OrthoDB" id="2432570at2759"/>
<feature type="non-terminal residue" evidence="2">
    <location>
        <position position="47"/>
    </location>
</feature>